<comment type="caution">
    <text evidence="1">The sequence shown here is derived from an EMBL/GenBank/DDBJ whole genome shotgun (WGS) entry which is preliminary data.</text>
</comment>
<dbReference type="AlphaFoldDB" id="A0A699QCD9"/>
<protein>
    <submittedName>
        <fullName evidence="1">Uncharacterized protein</fullName>
    </submittedName>
</protein>
<name>A0A699QCD9_TANCI</name>
<accession>A0A699QCD9</accession>
<gene>
    <name evidence="1" type="ORF">Tci_832821</name>
</gene>
<proteinExistence type="predicted"/>
<reference evidence="1" key="1">
    <citation type="journal article" date="2019" name="Sci. Rep.">
        <title>Draft genome of Tanacetum cinerariifolium, the natural source of mosquito coil.</title>
        <authorList>
            <person name="Yamashiro T."/>
            <person name="Shiraishi A."/>
            <person name="Satake H."/>
            <person name="Nakayama K."/>
        </authorList>
    </citation>
    <scope>NUCLEOTIDE SEQUENCE</scope>
</reference>
<sequence length="85" mass="9266">HKYDLPKANMPLRKRARFIAPTGRFEVGESSTVDTARQPGLDVATMDATPGRPMSREVGYGIKDVSDDMVGEIKGRASTTLEDLS</sequence>
<dbReference type="EMBL" id="BKCJ010987128">
    <property type="protein sequence ID" value="GFC60851.1"/>
    <property type="molecule type" value="Genomic_DNA"/>
</dbReference>
<feature type="non-terminal residue" evidence="1">
    <location>
        <position position="1"/>
    </location>
</feature>
<organism evidence="1">
    <name type="scientific">Tanacetum cinerariifolium</name>
    <name type="common">Dalmatian daisy</name>
    <name type="synonym">Chrysanthemum cinerariifolium</name>
    <dbReference type="NCBI Taxonomy" id="118510"/>
    <lineage>
        <taxon>Eukaryota</taxon>
        <taxon>Viridiplantae</taxon>
        <taxon>Streptophyta</taxon>
        <taxon>Embryophyta</taxon>
        <taxon>Tracheophyta</taxon>
        <taxon>Spermatophyta</taxon>
        <taxon>Magnoliopsida</taxon>
        <taxon>eudicotyledons</taxon>
        <taxon>Gunneridae</taxon>
        <taxon>Pentapetalae</taxon>
        <taxon>asterids</taxon>
        <taxon>campanulids</taxon>
        <taxon>Asterales</taxon>
        <taxon>Asteraceae</taxon>
        <taxon>Asteroideae</taxon>
        <taxon>Anthemideae</taxon>
        <taxon>Anthemidinae</taxon>
        <taxon>Tanacetum</taxon>
    </lineage>
</organism>
<evidence type="ECO:0000313" key="1">
    <source>
        <dbReference type="EMBL" id="GFC60851.1"/>
    </source>
</evidence>